<dbReference type="SMART" id="SM00849">
    <property type="entry name" value="Lactamase_B"/>
    <property type="match status" value="1"/>
</dbReference>
<feature type="domain" description="Metallo-beta-lactamase" evidence="3">
    <location>
        <begin position="51"/>
        <end position="234"/>
    </location>
</feature>
<evidence type="ECO:0000256" key="1">
    <source>
        <dbReference type="ARBA" id="ARBA00005250"/>
    </source>
</evidence>
<gene>
    <name evidence="4" type="ORF">CQW49_14400</name>
</gene>
<protein>
    <submittedName>
        <fullName evidence="4">MBL fold metallo-hydrolase</fullName>
    </submittedName>
</protein>
<dbReference type="AlphaFoldDB" id="A0A2D2D1Q7"/>
<dbReference type="RefSeq" id="WP_003611877.1">
    <property type="nucleotide sequence ID" value="NZ_ADVE02000001.1"/>
</dbReference>
<dbReference type="Proteomes" id="UP000230709">
    <property type="component" value="Chromosome"/>
</dbReference>
<dbReference type="NCBIfam" id="TIGR04559">
    <property type="entry name" value="SoxH_rel_PQQ_2"/>
    <property type="match status" value="1"/>
</dbReference>
<accession>A0A2D2D1Q7</accession>
<dbReference type="CDD" id="cd16282">
    <property type="entry name" value="metallo-hydrolase-like_MBL-fold"/>
    <property type="match status" value="1"/>
</dbReference>
<evidence type="ECO:0000313" key="5">
    <source>
        <dbReference type="Proteomes" id="UP000230709"/>
    </source>
</evidence>
<keyword evidence="5" id="KW-1185">Reference proteome</keyword>
<dbReference type="PANTHER" id="PTHR42951:SF4">
    <property type="entry name" value="ACYL-COENZYME A THIOESTERASE MBLAC2"/>
    <property type="match status" value="1"/>
</dbReference>
<dbReference type="InterPro" id="IPR036866">
    <property type="entry name" value="RibonucZ/Hydroxyglut_hydro"/>
</dbReference>
<keyword evidence="4" id="KW-0378">Hydrolase</keyword>
<dbReference type="Gene3D" id="3.60.15.10">
    <property type="entry name" value="Ribonuclease Z/Hydroxyacylglutathione hydrolase-like"/>
    <property type="match status" value="1"/>
</dbReference>
<feature type="signal peptide" evidence="2">
    <location>
        <begin position="1"/>
        <end position="23"/>
    </location>
</feature>
<comment type="similarity">
    <text evidence="1">Belongs to the metallo-beta-lactamase superfamily. Class-B beta-lactamase family.</text>
</comment>
<dbReference type="InterPro" id="IPR001279">
    <property type="entry name" value="Metallo-B-lactamas"/>
</dbReference>
<dbReference type="GO" id="GO:0016787">
    <property type="term" value="F:hydrolase activity"/>
    <property type="evidence" value="ECO:0007669"/>
    <property type="project" value="UniProtKB-KW"/>
</dbReference>
<sequence>MLQCTRTALAIALFCLVARSAGAFDLNEVAPGVFVHQGQLALMTQENSGDIANLGAIVGEKAVAVIDTGGSAAEGRAFLAALQQRTTKPLRYVINTHVHPDHIFGNIAFRDTGALFVGHKNLPRALAARGPHYLSSFRAALGPLIDEVALIAPTLTVDGVTTLDLGGRSIELRAWRTAHSDADLTVLDAASGTLFAGDLLFLRHVPVVDGSLLGFLAVVDELRRIDARRVVPGHGPAVAPWPQALDAQAAYLQRLTRDLRAAIAAGESLGAAATSAAQSEKSAWSLFHDYNVRNATAGFAELEWDSP</sequence>
<dbReference type="STRING" id="595536.GCA_000178815_02291"/>
<evidence type="ECO:0000256" key="2">
    <source>
        <dbReference type="SAM" id="SignalP"/>
    </source>
</evidence>
<organism evidence="4 5">
    <name type="scientific">Methylosinus trichosporium (strain ATCC 35070 / NCIMB 11131 / UNIQEM 75 / OB3b)</name>
    <dbReference type="NCBI Taxonomy" id="595536"/>
    <lineage>
        <taxon>Bacteria</taxon>
        <taxon>Pseudomonadati</taxon>
        <taxon>Pseudomonadota</taxon>
        <taxon>Alphaproteobacteria</taxon>
        <taxon>Hyphomicrobiales</taxon>
        <taxon>Methylocystaceae</taxon>
        <taxon>Methylosinus</taxon>
    </lineage>
</organism>
<dbReference type="SUPFAM" id="SSF56281">
    <property type="entry name" value="Metallo-hydrolase/oxidoreductase"/>
    <property type="match status" value="1"/>
</dbReference>
<name>A0A2D2D1Q7_METT3</name>
<dbReference type="InterPro" id="IPR050855">
    <property type="entry name" value="NDM-1-like"/>
</dbReference>
<dbReference type="InterPro" id="IPR030829">
    <property type="entry name" value="SoxH-rel_PQQ_2"/>
</dbReference>
<proteinExistence type="inferred from homology"/>
<dbReference type="PANTHER" id="PTHR42951">
    <property type="entry name" value="METALLO-BETA-LACTAMASE DOMAIN-CONTAINING"/>
    <property type="match status" value="1"/>
</dbReference>
<reference evidence="5" key="1">
    <citation type="submission" date="2017-10" db="EMBL/GenBank/DDBJ databases">
        <title>Completed PacBio SMRT sequence of Methylosinus trichosporium OB3b reveals presence of a third large plasmid.</title>
        <authorList>
            <person name="Charles T.C."/>
            <person name="Lynch M.D.J."/>
            <person name="Heil J.R."/>
            <person name="Cheng J."/>
        </authorList>
    </citation>
    <scope>NUCLEOTIDE SEQUENCE [LARGE SCALE GENOMIC DNA]</scope>
    <source>
        <strain evidence="5">OB3b</strain>
    </source>
</reference>
<dbReference type="GO" id="GO:0017001">
    <property type="term" value="P:antibiotic catabolic process"/>
    <property type="evidence" value="ECO:0007669"/>
    <property type="project" value="UniProtKB-ARBA"/>
</dbReference>
<dbReference type="Pfam" id="PF00753">
    <property type="entry name" value="Lactamase_B"/>
    <property type="match status" value="1"/>
</dbReference>
<feature type="chain" id="PRO_5013736517" evidence="2">
    <location>
        <begin position="24"/>
        <end position="307"/>
    </location>
</feature>
<evidence type="ECO:0000313" key="4">
    <source>
        <dbReference type="EMBL" id="ATQ68941.1"/>
    </source>
</evidence>
<evidence type="ECO:0000259" key="3">
    <source>
        <dbReference type="SMART" id="SM00849"/>
    </source>
</evidence>
<dbReference type="KEGG" id="mtw:CQW49_14400"/>
<keyword evidence="2" id="KW-0732">Signal</keyword>
<dbReference type="EMBL" id="CP023737">
    <property type="protein sequence ID" value="ATQ68941.1"/>
    <property type="molecule type" value="Genomic_DNA"/>
</dbReference>